<feature type="non-terminal residue" evidence="2">
    <location>
        <position position="183"/>
    </location>
</feature>
<keyword evidence="3" id="KW-1185">Reference proteome</keyword>
<dbReference type="AlphaFoldDB" id="A0A7W3T8B8"/>
<feature type="compositionally biased region" description="Low complexity" evidence="1">
    <location>
        <begin position="169"/>
        <end position="183"/>
    </location>
</feature>
<evidence type="ECO:0000256" key="1">
    <source>
        <dbReference type="SAM" id="MobiDB-lite"/>
    </source>
</evidence>
<dbReference type="EMBL" id="VKHS01001209">
    <property type="protein sequence ID" value="MBB0232825.1"/>
    <property type="molecule type" value="Genomic_DNA"/>
</dbReference>
<dbReference type="Proteomes" id="UP000530234">
    <property type="component" value="Unassembled WGS sequence"/>
</dbReference>
<name>A0A7W3T8B8_9ACTN</name>
<reference evidence="3" key="1">
    <citation type="submission" date="2019-10" db="EMBL/GenBank/DDBJ databases">
        <title>Streptomyces sp. nov., a novel actinobacterium isolated from alkaline environment.</title>
        <authorList>
            <person name="Golinska P."/>
        </authorList>
    </citation>
    <scope>NUCLEOTIDE SEQUENCE [LARGE SCALE GENOMIC DNA]</scope>
    <source>
        <strain evidence="3">DSM 42108</strain>
    </source>
</reference>
<organism evidence="2 3">
    <name type="scientific">Streptomyces calidiresistens</name>
    <dbReference type="NCBI Taxonomy" id="1485586"/>
    <lineage>
        <taxon>Bacteria</taxon>
        <taxon>Bacillati</taxon>
        <taxon>Actinomycetota</taxon>
        <taxon>Actinomycetes</taxon>
        <taxon>Kitasatosporales</taxon>
        <taxon>Streptomycetaceae</taxon>
        <taxon>Streptomyces</taxon>
    </lineage>
</organism>
<feature type="region of interest" description="Disordered" evidence="1">
    <location>
        <begin position="1"/>
        <end position="22"/>
    </location>
</feature>
<feature type="compositionally biased region" description="Acidic residues" evidence="1">
    <location>
        <begin position="151"/>
        <end position="166"/>
    </location>
</feature>
<feature type="region of interest" description="Disordered" evidence="1">
    <location>
        <begin position="149"/>
        <end position="183"/>
    </location>
</feature>
<dbReference type="RefSeq" id="WP_228474328.1">
    <property type="nucleotide sequence ID" value="NZ_VKHS01001209.1"/>
</dbReference>
<evidence type="ECO:0000313" key="3">
    <source>
        <dbReference type="Proteomes" id="UP000530234"/>
    </source>
</evidence>
<comment type="caution">
    <text evidence="2">The sequence shown here is derived from an EMBL/GenBank/DDBJ whole genome shotgun (WGS) entry which is preliminary data.</text>
</comment>
<protein>
    <submittedName>
        <fullName evidence="2">Uncharacterized protein</fullName>
    </submittedName>
</protein>
<gene>
    <name evidence="2" type="ORF">FOE67_25885</name>
</gene>
<proteinExistence type="predicted"/>
<sequence>MTDHHRPALAPGERPAHEPADQTALAEAAALLDAGAPVPPHAGPLLAHLLRAHLTGTAPATVPPCRHAADIARTILTTTPAHTPDTDTGHPVHVTITTPMPIPVTALAHLTKAGQQLADAVDTGTLRFGEHLHQPTRHAMALTFTGRLNDDQLDDEDDPDNDEDGEPWTATDHTGTTATLHPS</sequence>
<accession>A0A7W3T8B8</accession>
<evidence type="ECO:0000313" key="2">
    <source>
        <dbReference type="EMBL" id="MBB0232825.1"/>
    </source>
</evidence>